<evidence type="ECO:0000313" key="2">
    <source>
        <dbReference type="EMBL" id="GAG24743.1"/>
    </source>
</evidence>
<feature type="transmembrane region" description="Helical" evidence="1">
    <location>
        <begin position="159"/>
        <end position="179"/>
    </location>
</feature>
<dbReference type="InterPro" id="IPR043715">
    <property type="entry name" value="DUF5656"/>
</dbReference>
<dbReference type="AlphaFoldDB" id="X0WJQ6"/>
<gene>
    <name evidence="2" type="ORF">S01H1_53516</name>
</gene>
<feature type="transmembrane region" description="Helical" evidence="1">
    <location>
        <begin position="76"/>
        <end position="94"/>
    </location>
</feature>
<organism evidence="2">
    <name type="scientific">marine sediment metagenome</name>
    <dbReference type="NCBI Taxonomy" id="412755"/>
    <lineage>
        <taxon>unclassified sequences</taxon>
        <taxon>metagenomes</taxon>
        <taxon>ecological metagenomes</taxon>
    </lineage>
</organism>
<keyword evidence="1" id="KW-1133">Transmembrane helix</keyword>
<keyword evidence="1" id="KW-0812">Transmembrane</keyword>
<dbReference type="EMBL" id="BARS01034656">
    <property type="protein sequence ID" value="GAG24743.1"/>
    <property type="molecule type" value="Genomic_DNA"/>
</dbReference>
<dbReference type="Pfam" id="PF18900">
    <property type="entry name" value="DUF5656"/>
    <property type="match status" value="1"/>
</dbReference>
<feature type="non-terminal residue" evidence="2">
    <location>
        <position position="223"/>
    </location>
</feature>
<feature type="transmembrane region" description="Helical" evidence="1">
    <location>
        <begin position="100"/>
        <end position="118"/>
    </location>
</feature>
<proteinExistence type="predicted"/>
<accession>X0WJQ6</accession>
<feature type="transmembrane region" description="Helical" evidence="1">
    <location>
        <begin position="130"/>
        <end position="153"/>
    </location>
</feature>
<evidence type="ECO:0000256" key="1">
    <source>
        <dbReference type="SAM" id="Phobius"/>
    </source>
</evidence>
<protein>
    <submittedName>
        <fullName evidence="2">Uncharacterized protein</fullName>
    </submittedName>
</protein>
<reference evidence="2" key="1">
    <citation type="journal article" date="2014" name="Front. Microbiol.">
        <title>High frequency of phylogenetically diverse reductive dehalogenase-homologous genes in deep subseafloor sedimentary metagenomes.</title>
        <authorList>
            <person name="Kawai M."/>
            <person name="Futagami T."/>
            <person name="Toyoda A."/>
            <person name="Takaki Y."/>
            <person name="Nishi S."/>
            <person name="Hori S."/>
            <person name="Arai W."/>
            <person name="Tsubouchi T."/>
            <person name="Morono Y."/>
            <person name="Uchiyama I."/>
            <person name="Ito T."/>
            <person name="Fujiyama A."/>
            <person name="Inagaki F."/>
            <person name="Takami H."/>
        </authorList>
    </citation>
    <scope>NUCLEOTIDE SEQUENCE</scope>
    <source>
        <strain evidence="2">Expedition CK06-06</strain>
    </source>
</reference>
<sequence>MKEITSTRPTAIGDAVARVDRLHVMAALFGAGFTAFLAIEPTQNWLLLLLAGLVALGTDAIVRTHPRARFKRLDDTALYLFAPVLLTLSLGLFLEEVAEGYWSLLAGVGAAIPFAIVLQAEYDSVDRRAGAYGGARLILNIATYVIAFLFYATIYDFDLSVLAVTFAAGVVSLLLAIEILREEALDTPRTLLYAVAIGILLSEAALAMYFLPLEGALAAIFLL</sequence>
<comment type="caution">
    <text evidence="2">The sequence shown here is derived from an EMBL/GenBank/DDBJ whole genome shotgun (WGS) entry which is preliminary data.</text>
</comment>
<feature type="transmembrane region" description="Helical" evidence="1">
    <location>
        <begin position="191"/>
        <end position="211"/>
    </location>
</feature>
<keyword evidence="1" id="KW-0472">Membrane</keyword>
<feature type="transmembrane region" description="Helical" evidence="1">
    <location>
        <begin position="21"/>
        <end position="39"/>
    </location>
</feature>
<name>X0WJQ6_9ZZZZ</name>
<feature type="transmembrane region" description="Helical" evidence="1">
    <location>
        <begin position="45"/>
        <end position="64"/>
    </location>
</feature>